<dbReference type="Pfam" id="PF13412">
    <property type="entry name" value="HTH_24"/>
    <property type="match status" value="1"/>
</dbReference>
<feature type="region of interest" description="Disordered" evidence="1">
    <location>
        <begin position="1"/>
        <end position="55"/>
    </location>
</feature>
<protein>
    <submittedName>
        <fullName evidence="2">Winged helix-turn-helix domain-containing protein</fullName>
    </submittedName>
</protein>
<feature type="compositionally biased region" description="Polar residues" evidence="1">
    <location>
        <begin position="38"/>
        <end position="50"/>
    </location>
</feature>
<reference evidence="2" key="1">
    <citation type="submission" date="2018-08" db="EMBL/GenBank/DDBJ databases">
        <title>Murine metabolic-syndrome-specific gut microbial biobank.</title>
        <authorList>
            <person name="Liu C."/>
        </authorList>
    </citation>
    <scope>NUCLEOTIDE SEQUENCE [LARGE SCALE GENOMIC DNA]</scope>
    <source>
        <strain evidence="2">Z82</strain>
    </source>
</reference>
<organism evidence="2">
    <name type="scientific">Muribaculaceae bacterium Z82</name>
    <dbReference type="NCBI Taxonomy" id="2304548"/>
    <lineage>
        <taxon>Bacteria</taxon>
        <taxon>Pseudomonadati</taxon>
        <taxon>Bacteroidota</taxon>
        <taxon>Bacteroidia</taxon>
        <taxon>Bacteroidales</taxon>
        <taxon>Muribaculaceae</taxon>
    </lineage>
</organism>
<proteinExistence type="predicted"/>
<dbReference type="InterPro" id="IPR036388">
    <property type="entry name" value="WH-like_DNA-bd_sf"/>
</dbReference>
<accession>A0A7C9JJD2</accession>
<sequence>MSDSRRKPSTSHTAAGSRATASRTAAAPRTAIPRTTAVSHANASRSTRPTTPAGDDLGKRIYSLIAGSDGITAREIARRLGVDRTTVNRQLYNFPFIRDLCYHDDDFCWHGLIQQRTPHDGLYDYAGWYGTVAEFLAQPEPSWLAELKQGCTRIGRNLNDTRGLFHSFADTRETMVQLFDDLRRCNVSCDSWELVFELRIKVGKWVRIYADVVVIAPGNAFSLEFKMKDAAPQSEVDQAAKYAPYLQTVLGPQLPVTPALVLTRCSDTFEMLTADDGTHVALASGDMLMNVFDERLRFLA</sequence>
<comment type="caution">
    <text evidence="2">The sequence shown here is derived from an EMBL/GenBank/DDBJ whole genome shotgun (WGS) entry which is preliminary data.</text>
</comment>
<dbReference type="AlphaFoldDB" id="A0A7C9JJD2"/>
<dbReference type="SUPFAM" id="SSF46785">
    <property type="entry name" value="Winged helix' DNA-binding domain"/>
    <property type="match status" value="1"/>
</dbReference>
<name>A0A7C9JJD2_9BACT</name>
<dbReference type="InterPro" id="IPR036390">
    <property type="entry name" value="WH_DNA-bd_sf"/>
</dbReference>
<gene>
    <name evidence="2" type="ORF">D1639_06820</name>
</gene>
<evidence type="ECO:0000313" key="2">
    <source>
        <dbReference type="EMBL" id="NBI34742.1"/>
    </source>
</evidence>
<dbReference type="EMBL" id="QWKH01000044">
    <property type="protein sequence ID" value="NBI34742.1"/>
    <property type="molecule type" value="Genomic_DNA"/>
</dbReference>
<evidence type="ECO:0000256" key="1">
    <source>
        <dbReference type="SAM" id="MobiDB-lite"/>
    </source>
</evidence>
<dbReference type="Gene3D" id="1.10.10.10">
    <property type="entry name" value="Winged helix-like DNA-binding domain superfamily/Winged helix DNA-binding domain"/>
    <property type="match status" value="1"/>
</dbReference>
<feature type="compositionally biased region" description="Low complexity" evidence="1">
    <location>
        <begin position="10"/>
        <end position="37"/>
    </location>
</feature>